<evidence type="ECO:0000313" key="1">
    <source>
        <dbReference type="EMBL" id="TDG35613.1"/>
    </source>
</evidence>
<protein>
    <submittedName>
        <fullName evidence="1">Uncharacterized protein</fullName>
    </submittedName>
</protein>
<dbReference type="RefSeq" id="WP_133263223.1">
    <property type="nucleotide sequence ID" value="NZ_SJCY01000009.1"/>
</dbReference>
<dbReference type="AlphaFoldDB" id="A0A4V2ZZY9"/>
<accession>A0A4V2ZZY9</accession>
<dbReference type="OrthoDB" id="7061923at2"/>
<reference evidence="1 2" key="1">
    <citation type="submission" date="2019-02" db="EMBL/GenBank/DDBJ databases">
        <title>Pedobacter sp. nov., a novel speices isolated from soil of pinguins habitat in Antarcitica.</title>
        <authorList>
            <person name="He R.-H."/>
        </authorList>
    </citation>
    <scope>NUCLEOTIDE SEQUENCE [LARGE SCALE GENOMIC DNA]</scope>
    <source>
        <strain evidence="1 2">E01020</strain>
    </source>
</reference>
<sequence>MVKIEINNDFDTHFFAMEDFELSLKLADAVVKIIYISEPPHGDSYHHLFIDDRKFPGYVWGCHFLFPYHQKYMICSWMKDLYDRKTVIIDIKTSEYKILKKYFGKFKMNNNQIELIGISENEKLTLDLSSVEKLFSVQ</sequence>
<gene>
    <name evidence="1" type="ORF">EZJ43_13415</name>
</gene>
<keyword evidence="2" id="KW-1185">Reference proteome</keyword>
<dbReference type="EMBL" id="SJCY01000009">
    <property type="protein sequence ID" value="TDG35613.1"/>
    <property type="molecule type" value="Genomic_DNA"/>
</dbReference>
<proteinExistence type="predicted"/>
<organism evidence="1 2">
    <name type="scientific">Pedobacter changchengzhani</name>
    <dbReference type="NCBI Taxonomy" id="2529274"/>
    <lineage>
        <taxon>Bacteria</taxon>
        <taxon>Pseudomonadati</taxon>
        <taxon>Bacteroidota</taxon>
        <taxon>Sphingobacteriia</taxon>
        <taxon>Sphingobacteriales</taxon>
        <taxon>Sphingobacteriaceae</taxon>
        <taxon>Pedobacter</taxon>
    </lineage>
</organism>
<name>A0A4V2ZZY9_9SPHI</name>
<dbReference type="Proteomes" id="UP000295668">
    <property type="component" value="Unassembled WGS sequence"/>
</dbReference>
<evidence type="ECO:0000313" key="2">
    <source>
        <dbReference type="Proteomes" id="UP000295668"/>
    </source>
</evidence>
<comment type="caution">
    <text evidence="1">The sequence shown here is derived from an EMBL/GenBank/DDBJ whole genome shotgun (WGS) entry which is preliminary data.</text>
</comment>